<evidence type="ECO:0000313" key="3">
    <source>
        <dbReference type="EMBL" id="KAH0925555.1"/>
    </source>
</evidence>
<dbReference type="SUPFAM" id="SSF54236">
    <property type="entry name" value="Ubiquitin-like"/>
    <property type="match status" value="2"/>
</dbReference>
<dbReference type="PROSITE" id="PS50053">
    <property type="entry name" value="UBIQUITIN_2"/>
    <property type="match status" value="1"/>
</dbReference>
<feature type="region of interest" description="Disordered" evidence="1">
    <location>
        <begin position="1"/>
        <end position="21"/>
    </location>
</feature>
<dbReference type="EMBL" id="JAGKQM010000005">
    <property type="protein sequence ID" value="KAH0925555.1"/>
    <property type="molecule type" value="Genomic_DNA"/>
</dbReference>
<protein>
    <recommendedName>
        <fullName evidence="2">Ubiquitin-like domain-containing protein</fullName>
    </recommendedName>
</protein>
<dbReference type="InterPro" id="IPR022617">
    <property type="entry name" value="Rad60/SUMO-like_dom"/>
</dbReference>
<dbReference type="SMART" id="SM00213">
    <property type="entry name" value="UBQ"/>
    <property type="match status" value="2"/>
</dbReference>
<keyword evidence="4" id="KW-1185">Reference proteome</keyword>
<proteinExistence type="predicted"/>
<dbReference type="Proteomes" id="UP000824890">
    <property type="component" value="Unassembled WGS sequence"/>
</dbReference>
<dbReference type="InterPro" id="IPR029071">
    <property type="entry name" value="Ubiquitin-like_domsf"/>
</dbReference>
<evidence type="ECO:0000259" key="2">
    <source>
        <dbReference type="PROSITE" id="PS50053"/>
    </source>
</evidence>
<accession>A0ABQ8DAQ0</accession>
<name>A0ABQ8DAQ0_BRANA</name>
<feature type="domain" description="Ubiquitin-like" evidence="2">
    <location>
        <begin position="230"/>
        <end position="306"/>
    </location>
</feature>
<feature type="compositionally biased region" description="Low complexity" evidence="1">
    <location>
        <begin position="1"/>
        <end position="14"/>
    </location>
</feature>
<dbReference type="InterPro" id="IPR000626">
    <property type="entry name" value="Ubiquitin-like_dom"/>
</dbReference>
<dbReference type="Pfam" id="PF11976">
    <property type="entry name" value="Rad60-SLD"/>
    <property type="match status" value="2"/>
</dbReference>
<comment type="caution">
    <text evidence="3">The sequence shown here is derived from an EMBL/GenBank/DDBJ whole genome shotgun (WGS) entry which is preliminary data.</text>
</comment>
<dbReference type="Gene3D" id="3.10.20.90">
    <property type="entry name" value="Phosphatidylinositol 3-kinase Catalytic Subunit, Chain A, domain 1"/>
    <property type="match status" value="2"/>
</dbReference>
<sequence>MVSSSTTISASCASKGSPSLSPQKKITLKVKAQQDGGEDIYKIGYGAHLKKLMDAYCTKRNLERTTVRFIFRYKELKPRQTPAQLMMEEGDIIDIVTDQGGETRSQSPLTISSLADDELNCLSPSRRRHDEPNRLADDERICFIGFSNECLKKFKSQETWRTTSVCSLESLSKPFMIQLGEIRPEEMAAVTTSEPILNWETPLDILFSSTTISVSCASKKSRSPKPQKKITVKVKTQQGGEEDVYKIGYGTHLNKLMQAYCTKRNLDEGTVRFIFGKKQLKPRSTPAQLKMKEGDVIDIVTDQDGA</sequence>
<evidence type="ECO:0000256" key="1">
    <source>
        <dbReference type="SAM" id="MobiDB-lite"/>
    </source>
</evidence>
<dbReference type="CDD" id="cd01763">
    <property type="entry name" value="Ubl_SUMO_like"/>
    <property type="match status" value="2"/>
</dbReference>
<organism evidence="3 4">
    <name type="scientific">Brassica napus</name>
    <name type="common">Rape</name>
    <dbReference type="NCBI Taxonomy" id="3708"/>
    <lineage>
        <taxon>Eukaryota</taxon>
        <taxon>Viridiplantae</taxon>
        <taxon>Streptophyta</taxon>
        <taxon>Embryophyta</taxon>
        <taxon>Tracheophyta</taxon>
        <taxon>Spermatophyta</taxon>
        <taxon>Magnoliopsida</taxon>
        <taxon>eudicotyledons</taxon>
        <taxon>Gunneridae</taxon>
        <taxon>Pentapetalae</taxon>
        <taxon>rosids</taxon>
        <taxon>malvids</taxon>
        <taxon>Brassicales</taxon>
        <taxon>Brassicaceae</taxon>
        <taxon>Brassiceae</taxon>
        <taxon>Brassica</taxon>
    </lineage>
</organism>
<reference evidence="3 4" key="1">
    <citation type="submission" date="2021-05" db="EMBL/GenBank/DDBJ databases">
        <title>Genome Assembly of Synthetic Allotetraploid Brassica napus Reveals Homoeologous Exchanges between Subgenomes.</title>
        <authorList>
            <person name="Davis J.T."/>
        </authorList>
    </citation>
    <scope>NUCLEOTIDE SEQUENCE [LARGE SCALE GENOMIC DNA]</scope>
    <source>
        <strain evidence="4">cv. Da-Ae</strain>
        <tissue evidence="3">Seedling</tissue>
    </source>
</reference>
<dbReference type="PANTHER" id="PTHR10562">
    <property type="entry name" value="SMALL UBIQUITIN-RELATED MODIFIER"/>
    <property type="match status" value="1"/>
</dbReference>
<gene>
    <name evidence="3" type="ORF">HID58_017811</name>
</gene>
<evidence type="ECO:0000313" key="4">
    <source>
        <dbReference type="Proteomes" id="UP000824890"/>
    </source>
</evidence>